<accession>A0ABN3HE59</accession>
<protein>
    <submittedName>
        <fullName evidence="1">Uncharacterized protein</fullName>
    </submittedName>
</protein>
<name>A0ABN3HE59_9ACTN</name>
<keyword evidence="2" id="KW-1185">Reference proteome</keyword>
<sequence>MPVVTGPNLVAGELSAFDEGDGWVWDSPRSCGGRDRIWELAPLCGCCIPASGQKRPAGYFGYEP</sequence>
<comment type="caution">
    <text evidence="1">The sequence shown here is derived from an EMBL/GenBank/DDBJ whole genome shotgun (WGS) entry which is preliminary data.</text>
</comment>
<dbReference type="EMBL" id="BAAARV010000083">
    <property type="protein sequence ID" value="GAA2377384.1"/>
    <property type="molecule type" value="Genomic_DNA"/>
</dbReference>
<gene>
    <name evidence="1" type="ORF">GCM10010170_082210</name>
</gene>
<proteinExistence type="predicted"/>
<evidence type="ECO:0000313" key="1">
    <source>
        <dbReference type="EMBL" id="GAA2377384.1"/>
    </source>
</evidence>
<dbReference type="RefSeq" id="WP_344618077.1">
    <property type="nucleotide sequence ID" value="NZ_BAAARV010000083.1"/>
</dbReference>
<evidence type="ECO:0000313" key="2">
    <source>
        <dbReference type="Proteomes" id="UP001501444"/>
    </source>
</evidence>
<organism evidence="1 2">
    <name type="scientific">Dactylosporangium salmoneum</name>
    <dbReference type="NCBI Taxonomy" id="53361"/>
    <lineage>
        <taxon>Bacteria</taxon>
        <taxon>Bacillati</taxon>
        <taxon>Actinomycetota</taxon>
        <taxon>Actinomycetes</taxon>
        <taxon>Micromonosporales</taxon>
        <taxon>Micromonosporaceae</taxon>
        <taxon>Dactylosporangium</taxon>
    </lineage>
</organism>
<reference evidence="1 2" key="1">
    <citation type="journal article" date="2019" name="Int. J. Syst. Evol. Microbiol.">
        <title>The Global Catalogue of Microorganisms (GCM) 10K type strain sequencing project: providing services to taxonomists for standard genome sequencing and annotation.</title>
        <authorList>
            <consortium name="The Broad Institute Genomics Platform"/>
            <consortium name="The Broad Institute Genome Sequencing Center for Infectious Disease"/>
            <person name="Wu L."/>
            <person name="Ma J."/>
        </authorList>
    </citation>
    <scope>NUCLEOTIDE SEQUENCE [LARGE SCALE GENOMIC DNA]</scope>
    <source>
        <strain evidence="1 2">JCM 3272</strain>
    </source>
</reference>
<dbReference type="Proteomes" id="UP001501444">
    <property type="component" value="Unassembled WGS sequence"/>
</dbReference>